<evidence type="ECO:0000256" key="3">
    <source>
        <dbReference type="ARBA" id="ARBA00013109"/>
    </source>
</evidence>
<dbReference type="PANTHER" id="PTHR38042:SF1">
    <property type="entry name" value="UROPORPHYRINOGEN-III SYNTHASE, CHLOROPLASTIC"/>
    <property type="match status" value="1"/>
</dbReference>
<evidence type="ECO:0000256" key="4">
    <source>
        <dbReference type="ARBA" id="ARBA00023239"/>
    </source>
</evidence>
<dbReference type="FunCoup" id="A0A6M4HBC5">
    <property type="interactions" value="134"/>
</dbReference>
<evidence type="ECO:0000256" key="1">
    <source>
        <dbReference type="ARBA" id="ARBA00004772"/>
    </source>
</evidence>
<gene>
    <name evidence="11" type="ORF">DSM104440_03732</name>
</gene>
<sequence length="258" mass="27426">MSTARPLEGLGVVITRPLPLAESVAAELAAAGARPIVFPTLEIHPVQSDPALDAALALLPRADLAIFVSANAVERGMEAVRARGGWPKGVPVAAVGEFTARALRNSGFKEVISPAERFDSEALLGLPALQAVDGRNIIIFRGQGGRERLKEGLEARGARVTYAECYRRERPKADPKPLLEAWGRGEVDVIGVLSAETLENFVEMIGPEGRAKLAATALVVPHEAIAAHPDAKRFGRVILSPPGAEGLSKALAQYRTKR</sequence>
<dbReference type="CDD" id="cd06578">
    <property type="entry name" value="HemD"/>
    <property type="match status" value="1"/>
</dbReference>
<evidence type="ECO:0000256" key="8">
    <source>
        <dbReference type="ARBA" id="ARBA00048617"/>
    </source>
</evidence>
<dbReference type="SUPFAM" id="SSF69618">
    <property type="entry name" value="HemD-like"/>
    <property type="match status" value="1"/>
</dbReference>
<dbReference type="Pfam" id="PF02602">
    <property type="entry name" value="HEM4"/>
    <property type="match status" value="1"/>
</dbReference>
<proteinExistence type="inferred from homology"/>
<dbReference type="EMBL" id="CP053073">
    <property type="protein sequence ID" value="QJR16896.1"/>
    <property type="molecule type" value="Genomic_DNA"/>
</dbReference>
<comment type="catalytic activity">
    <reaction evidence="8 9">
        <text>hydroxymethylbilane = uroporphyrinogen III + H2O</text>
        <dbReference type="Rhea" id="RHEA:18965"/>
        <dbReference type="ChEBI" id="CHEBI:15377"/>
        <dbReference type="ChEBI" id="CHEBI:57308"/>
        <dbReference type="ChEBI" id="CHEBI:57845"/>
        <dbReference type="EC" id="4.2.1.75"/>
    </reaction>
</comment>
<keyword evidence="5 9" id="KW-0627">Porphyrin biosynthesis</keyword>
<evidence type="ECO:0000256" key="5">
    <source>
        <dbReference type="ARBA" id="ARBA00023244"/>
    </source>
</evidence>
<protein>
    <recommendedName>
        <fullName evidence="7 9">Uroporphyrinogen-III synthase</fullName>
        <ecNumber evidence="3 9">4.2.1.75</ecNumber>
    </recommendedName>
</protein>
<dbReference type="EC" id="4.2.1.75" evidence="3 9"/>
<dbReference type="InterPro" id="IPR039793">
    <property type="entry name" value="UROS/Hem4"/>
</dbReference>
<dbReference type="RefSeq" id="WP_171165399.1">
    <property type="nucleotide sequence ID" value="NZ_CP053073.1"/>
</dbReference>
<dbReference type="GO" id="GO:0006780">
    <property type="term" value="P:uroporphyrinogen III biosynthetic process"/>
    <property type="evidence" value="ECO:0007669"/>
    <property type="project" value="UniProtKB-UniRule"/>
</dbReference>
<dbReference type="PANTHER" id="PTHR38042">
    <property type="entry name" value="UROPORPHYRINOGEN-III SYNTHASE, CHLOROPLASTIC"/>
    <property type="match status" value="1"/>
</dbReference>
<feature type="domain" description="Tetrapyrrole biosynthesis uroporphyrinogen III synthase" evidence="10">
    <location>
        <begin position="24"/>
        <end position="236"/>
    </location>
</feature>
<organism evidence="11 12">
    <name type="scientific">Usitatibacter palustris</name>
    <dbReference type="NCBI Taxonomy" id="2732487"/>
    <lineage>
        <taxon>Bacteria</taxon>
        <taxon>Pseudomonadati</taxon>
        <taxon>Pseudomonadota</taxon>
        <taxon>Betaproteobacteria</taxon>
        <taxon>Nitrosomonadales</taxon>
        <taxon>Usitatibacteraceae</taxon>
        <taxon>Usitatibacter</taxon>
    </lineage>
</organism>
<comment type="similarity">
    <text evidence="2 9">Belongs to the uroporphyrinogen-III synthase family.</text>
</comment>
<dbReference type="InterPro" id="IPR036108">
    <property type="entry name" value="4pyrrol_syn_uPrphyn_synt_sf"/>
</dbReference>
<evidence type="ECO:0000256" key="9">
    <source>
        <dbReference type="RuleBase" id="RU366031"/>
    </source>
</evidence>
<dbReference type="Proteomes" id="UP000503096">
    <property type="component" value="Chromosome"/>
</dbReference>
<dbReference type="UniPathway" id="UPA00251">
    <property type="reaction ID" value="UER00320"/>
</dbReference>
<dbReference type="InterPro" id="IPR003754">
    <property type="entry name" value="4pyrrol_synth_uPrphyn_synth"/>
</dbReference>
<dbReference type="KEGG" id="upl:DSM104440_03732"/>
<evidence type="ECO:0000313" key="11">
    <source>
        <dbReference type="EMBL" id="QJR16896.1"/>
    </source>
</evidence>
<evidence type="ECO:0000256" key="7">
    <source>
        <dbReference type="ARBA" id="ARBA00040167"/>
    </source>
</evidence>
<evidence type="ECO:0000313" key="12">
    <source>
        <dbReference type="Proteomes" id="UP000503096"/>
    </source>
</evidence>
<comment type="pathway">
    <text evidence="1 9">Porphyrin-containing compound metabolism; protoporphyrin-IX biosynthesis; coproporphyrinogen-III from 5-aminolevulinate: step 3/4.</text>
</comment>
<accession>A0A6M4HBC5</accession>
<dbReference type="GO" id="GO:0006782">
    <property type="term" value="P:protoporphyrinogen IX biosynthetic process"/>
    <property type="evidence" value="ECO:0007669"/>
    <property type="project" value="UniProtKB-UniRule"/>
</dbReference>
<dbReference type="GO" id="GO:0004852">
    <property type="term" value="F:uroporphyrinogen-III synthase activity"/>
    <property type="evidence" value="ECO:0007669"/>
    <property type="project" value="UniProtKB-UniRule"/>
</dbReference>
<evidence type="ECO:0000256" key="6">
    <source>
        <dbReference type="ARBA" id="ARBA00037589"/>
    </source>
</evidence>
<dbReference type="InParanoid" id="A0A6M4HBC5"/>
<dbReference type="Gene3D" id="3.40.50.10090">
    <property type="match status" value="2"/>
</dbReference>
<keyword evidence="4 9" id="KW-0456">Lyase</keyword>
<evidence type="ECO:0000256" key="2">
    <source>
        <dbReference type="ARBA" id="ARBA00008133"/>
    </source>
</evidence>
<reference evidence="11 12" key="1">
    <citation type="submission" date="2020-04" db="EMBL/GenBank/DDBJ databases">
        <title>Usitatibacter rugosus gen. nov., sp. nov. and Usitatibacter palustris sp. nov., novel members of Usitatibacteraceae fam. nov. within the order Nitrosomonadales isolated from soil.</title>
        <authorList>
            <person name="Huber K.J."/>
            <person name="Neumann-Schaal M."/>
            <person name="Geppert A."/>
            <person name="Luckner M."/>
            <person name="Wanner G."/>
            <person name="Overmann J."/>
        </authorList>
    </citation>
    <scope>NUCLEOTIDE SEQUENCE [LARGE SCALE GENOMIC DNA]</scope>
    <source>
        <strain evidence="11 12">Swamp67</strain>
    </source>
</reference>
<keyword evidence="12" id="KW-1185">Reference proteome</keyword>
<evidence type="ECO:0000259" key="10">
    <source>
        <dbReference type="Pfam" id="PF02602"/>
    </source>
</evidence>
<comment type="function">
    <text evidence="6 9">Catalyzes cyclization of the linear tetrapyrrole, hydroxymethylbilane, to the macrocyclic uroporphyrinogen III.</text>
</comment>
<name>A0A6M4HBC5_9PROT</name>
<dbReference type="AlphaFoldDB" id="A0A6M4HBC5"/>